<keyword evidence="5" id="KW-0472">Membrane</keyword>
<dbReference type="EC" id="2.7.13.3" evidence="2"/>
<dbReference type="SMART" id="SM00388">
    <property type="entry name" value="HisKA"/>
    <property type="match status" value="1"/>
</dbReference>
<dbReference type="SMART" id="SM00387">
    <property type="entry name" value="HATPase_c"/>
    <property type="match status" value="1"/>
</dbReference>
<dbReference type="Gene3D" id="1.10.287.130">
    <property type="match status" value="1"/>
</dbReference>
<dbReference type="InterPro" id="IPR003661">
    <property type="entry name" value="HisK_dim/P_dom"/>
</dbReference>
<evidence type="ECO:0000313" key="7">
    <source>
        <dbReference type="EMBL" id="CCH53092.1"/>
    </source>
</evidence>
<dbReference type="InterPro" id="IPR003594">
    <property type="entry name" value="HATPase_dom"/>
</dbReference>
<dbReference type="Proteomes" id="UP000009309">
    <property type="component" value="Unassembled WGS sequence"/>
</dbReference>
<dbReference type="CDD" id="cd00082">
    <property type="entry name" value="HisKA"/>
    <property type="match status" value="1"/>
</dbReference>
<dbReference type="SUPFAM" id="SSF47384">
    <property type="entry name" value="Homodimeric domain of signal transducing histidine kinase"/>
    <property type="match status" value="1"/>
</dbReference>
<organism evidence="7 8">
    <name type="scientific">Fibrisoma limi BUZ 3</name>
    <dbReference type="NCBI Taxonomy" id="1185876"/>
    <lineage>
        <taxon>Bacteria</taxon>
        <taxon>Pseudomonadati</taxon>
        <taxon>Bacteroidota</taxon>
        <taxon>Cytophagia</taxon>
        <taxon>Cytophagales</taxon>
        <taxon>Spirosomataceae</taxon>
        <taxon>Fibrisoma</taxon>
    </lineage>
</organism>
<dbReference type="InterPro" id="IPR005467">
    <property type="entry name" value="His_kinase_dom"/>
</dbReference>
<dbReference type="InterPro" id="IPR036890">
    <property type="entry name" value="HATPase_C_sf"/>
</dbReference>
<feature type="transmembrane region" description="Helical" evidence="5">
    <location>
        <begin position="27"/>
        <end position="48"/>
    </location>
</feature>
<dbReference type="GO" id="GO:0000155">
    <property type="term" value="F:phosphorelay sensor kinase activity"/>
    <property type="evidence" value="ECO:0007669"/>
    <property type="project" value="InterPro"/>
</dbReference>
<evidence type="ECO:0000313" key="8">
    <source>
        <dbReference type="Proteomes" id="UP000009309"/>
    </source>
</evidence>
<comment type="caution">
    <text evidence="7">The sequence shown here is derived from an EMBL/GenBank/DDBJ whole genome shotgun (WGS) entry which is preliminary data.</text>
</comment>
<sequence length="373" mass="41015">MLASLGVFSFLLGSFQSFVFQSVTTVAALIALLTIPLGLSLSLVRDYARTYQSLRQKLREVEDLSARTIAQEQEKQHLLAVQNETLEQQVAERTAALQQSLADLRATQAQLIQREKLASLGELTAGIAHEIQNPLNFVNNFAEVSAELIQELDDEREKDTDRDPELEGELLTDLKQNITKISEHGHRAANIVRGMLEHSRVGTGQKQPTDLNALVDEYLRLSYHGLRRSGDSAKDKSVNVTLETDFAADLPTLNVVAQDLGRVLLNLFNNAFYAVGEQQKQVGEPYQPTVTVRTRRQDAVVAIHIRDNGSGIPAALMGKIFQPFFTTKPTGQGTGLGLSISYDIITNGHGGMLTVQSESGQFTEFTITLPISS</sequence>
<evidence type="ECO:0000256" key="3">
    <source>
        <dbReference type="ARBA" id="ARBA00022553"/>
    </source>
</evidence>
<evidence type="ECO:0000256" key="4">
    <source>
        <dbReference type="SAM" id="Coils"/>
    </source>
</evidence>
<dbReference type="EMBL" id="CAIT01000006">
    <property type="protein sequence ID" value="CCH53092.1"/>
    <property type="molecule type" value="Genomic_DNA"/>
</dbReference>
<dbReference type="eggNOG" id="COG4191">
    <property type="taxonomic scope" value="Bacteria"/>
</dbReference>
<dbReference type="SUPFAM" id="SSF55874">
    <property type="entry name" value="ATPase domain of HSP90 chaperone/DNA topoisomerase II/histidine kinase"/>
    <property type="match status" value="1"/>
</dbReference>
<keyword evidence="7" id="KW-0418">Kinase</keyword>
<comment type="catalytic activity">
    <reaction evidence="1">
        <text>ATP + protein L-histidine = ADP + protein N-phospho-L-histidine.</text>
        <dbReference type="EC" id="2.7.13.3"/>
    </reaction>
</comment>
<dbReference type="PANTHER" id="PTHR43065">
    <property type="entry name" value="SENSOR HISTIDINE KINASE"/>
    <property type="match status" value="1"/>
</dbReference>
<keyword evidence="3" id="KW-0597">Phosphoprotein</keyword>
<dbReference type="Gene3D" id="3.30.565.10">
    <property type="entry name" value="Histidine kinase-like ATPase, C-terminal domain"/>
    <property type="match status" value="1"/>
</dbReference>
<keyword evidence="4" id="KW-0175">Coiled coil</keyword>
<keyword evidence="5" id="KW-1133">Transmembrane helix</keyword>
<feature type="coiled-coil region" evidence="4">
    <location>
        <begin position="44"/>
        <end position="89"/>
    </location>
</feature>
<evidence type="ECO:0000259" key="6">
    <source>
        <dbReference type="PROSITE" id="PS50109"/>
    </source>
</evidence>
<dbReference type="AlphaFoldDB" id="I2GGR7"/>
<dbReference type="PANTHER" id="PTHR43065:SF42">
    <property type="entry name" value="TWO-COMPONENT SENSOR PPRA"/>
    <property type="match status" value="1"/>
</dbReference>
<keyword evidence="7" id="KW-0808">Transferase</keyword>
<evidence type="ECO:0000256" key="5">
    <source>
        <dbReference type="SAM" id="Phobius"/>
    </source>
</evidence>
<feature type="domain" description="Histidine kinase" evidence="6">
    <location>
        <begin position="126"/>
        <end position="373"/>
    </location>
</feature>
<name>I2GGR7_9BACT</name>
<evidence type="ECO:0000256" key="2">
    <source>
        <dbReference type="ARBA" id="ARBA00012438"/>
    </source>
</evidence>
<keyword evidence="8" id="KW-1185">Reference proteome</keyword>
<dbReference type="InterPro" id="IPR004358">
    <property type="entry name" value="Sig_transdc_His_kin-like_C"/>
</dbReference>
<protein>
    <recommendedName>
        <fullName evidence="2">histidine kinase</fullName>
        <ecNumber evidence="2">2.7.13.3</ecNumber>
    </recommendedName>
</protein>
<reference evidence="7 8" key="1">
    <citation type="journal article" date="2012" name="J. Bacteriol.">
        <title>Genome Sequence of the Filamentous Bacterium Fibrisoma limi BUZ 3T.</title>
        <authorList>
            <person name="Filippini M."/>
            <person name="Qi W."/>
            <person name="Jaenicke S."/>
            <person name="Goesmann A."/>
            <person name="Smits T.H."/>
            <person name="Bagheri H.C."/>
        </authorList>
    </citation>
    <scope>NUCLEOTIDE SEQUENCE [LARGE SCALE GENOMIC DNA]</scope>
    <source>
        <strain evidence="8">BUZ 3T</strain>
    </source>
</reference>
<accession>I2GGR7</accession>
<gene>
    <name evidence="7" type="ORF">BN8_02156</name>
</gene>
<dbReference type="PRINTS" id="PR00344">
    <property type="entry name" value="BCTRLSENSOR"/>
</dbReference>
<dbReference type="InterPro" id="IPR036097">
    <property type="entry name" value="HisK_dim/P_sf"/>
</dbReference>
<dbReference type="Pfam" id="PF00512">
    <property type="entry name" value="HisKA"/>
    <property type="match status" value="1"/>
</dbReference>
<proteinExistence type="predicted"/>
<dbReference type="PROSITE" id="PS50109">
    <property type="entry name" value="HIS_KIN"/>
    <property type="match status" value="1"/>
</dbReference>
<evidence type="ECO:0000256" key="1">
    <source>
        <dbReference type="ARBA" id="ARBA00000085"/>
    </source>
</evidence>
<dbReference type="Pfam" id="PF02518">
    <property type="entry name" value="HATPase_c"/>
    <property type="match status" value="1"/>
</dbReference>
<dbReference type="STRING" id="1185876.BN8_02156"/>
<keyword evidence="5" id="KW-0812">Transmembrane</keyword>